<reference evidence="2 3" key="1">
    <citation type="journal article" date="2011" name="J. Bacteriol.">
        <title>Genome sequence of 'Pedosphaera parvula' Ellin514, an aerobic Verrucomicrobial isolate from pasture soil.</title>
        <authorList>
            <person name="Kant R."/>
            <person name="van Passel M.W."/>
            <person name="Sangwan P."/>
            <person name="Palva A."/>
            <person name="Lucas S."/>
            <person name="Copeland A."/>
            <person name="Lapidus A."/>
            <person name="Glavina Del Rio T."/>
            <person name="Dalin E."/>
            <person name="Tice H."/>
            <person name="Bruce D."/>
            <person name="Goodwin L."/>
            <person name="Pitluck S."/>
            <person name="Chertkov O."/>
            <person name="Larimer F.W."/>
            <person name="Land M.L."/>
            <person name="Hauser L."/>
            <person name="Brettin T.S."/>
            <person name="Detter J.C."/>
            <person name="Han S."/>
            <person name="de Vos W.M."/>
            <person name="Janssen P.H."/>
            <person name="Smidt H."/>
        </authorList>
    </citation>
    <scope>NUCLEOTIDE SEQUENCE [LARGE SCALE GENOMIC DNA]</scope>
    <source>
        <strain evidence="2 3">Ellin514</strain>
    </source>
</reference>
<dbReference type="Pfam" id="PF18864">
    <property type="entry name" value="AbiTii"/>
    <property type="match status" value="1"/>
</dbReference>
<name>B9XKC9_PEDPL</name>
<gene>
    <name evidence="2" type="ORF">Cflav_PD2588</name>
</gene>
<proteinExistence type="predicted"/>
<dbReference type="Proteomes" id="UP000003688">
    <property type="component" value="Unassembled WGS sequence"/>
</dbReference>
<evidence type="ECO:0000313" key="2">
    <source>
        <dbReference type="EMBL" id="EEF59767.1"/>
    </source>
</evidence>
<dbReference type="InterPro" id="IPR041304">
    <property type="entry name" value="AbiTii"/>
</dbReference>
<feature type="domain" description="AbiTii" evidence="1">
    <location>
        <begin position="5"/>
        <end position="179"/>
    </location>
</feature>
<accession>B9XKC9</accession>
<dbReference type="STRING" id="320771.Cflav_PD2588"/>
<protein>
    <recommendedName>
        <fullName evidence="1">AbiTii domain-containing protein</fullName>
    </recommendedName>
</protein>
<organism evidence="2 3">
    <name type="scientific">Pedosphaera parvula (strain Ellin514)</name>
    <dbReference type="NCBI Taxonomy" id="320771"/>
    <lineage>
        <taxon>Bacteria</taxon>
        <taxon>Pseudomonadati</taxon>
        <taxon>Verrucomicrobiota</taxon>
        <taxon>Pedosphaerae</taxon>
        <taxon>Pedosphaerales</taxon>
        <taxon>Pedosphaeraceae</taxon>
        <taxon>Pedosphaera</taxon>
    </lineage>
</organism>
<keyword evidence="3" id="KW-1185">Reference proteome</keyword>
<dbReference type="RefSeq" id="WP_007416272.1">
    <property type="nucleotide sequence ID" value="NZ_ABOX02000024.1"/>
</dbReference>
<evidence type="ECO:0000259" key="1">
    <source>
        <dbReference type="Pfam" id="PF18864"/>
    </source>
</evidence>
<sequence>MGSAVHNLQMTIVEGKQSLTQLLRQTKLIAAKLNLEDVERWVDMELDGYPANTETPPYRDYVTNSLQIHNAYRGGWQFAGNLSIKLKAREPIAQIESHAKAEQVAMASPKRFPIVGDDGLPSIHMTSPQRIVTSGEQFKRIIDAVTNELLRWTTELEKRGIKGEDMNFNEKEKQAAANHFYNYGTVHGAIGNITNSQVTVYDYSSIHQLLIDKQIPTKDRHELENIMDELKDAPAKKKPSLIARGEQWIVKHKEFLGAAGEAIGKAIGAMGNQ</sequence>
<comment type="caution">
    <text evidence="2">The sequence shown here is derived from an EMBL/GenBank/DDBJ whole genome shotgun (WGS) entry which is preliminary data.</text>
</comment>
<dbReference type="EMBL" id="ABOX02000024">
    <property type="protein sequence ID" value="EEF59767.1"/>
    <property type="molecule type" value="Genomic_DNA"/>
</dbReference>
<evidence type="ECO:0000313" key="3">
    <source>
        <dbReference type="Proteomes" id="UP000003688"/>
    </source>
</evidence>
<dbReference type="AlphaFoldDB" id="B9XKC9"/>